<sequence>MLLLFKHGTFPKRGGNKEAAGELFSDLSAKEKETETFESPRFSVPTSQVENREAGLRGPKAERGVTLEMGNQNVALTCSDRAKEHRAR</sequence>
<reference evidence="3" key="1">
    <citation type="submission" date="2020-06" db="EMBL/GenBank/DDBJ databases">
        <title>Draft genomic sequence of Geomonas sp. Red330.</title>
        <authorList>
            <person name="Itoh H."/>
            <person name="Zhenxing X."/>
            <person name="Ushijima N."/>
            <person name="Masuda Y."/>
            <person name="Shiratori Y."/>
            <person name="Senoo K."/>
        </authorList>
    </citation>
    <scope>NUCLEOTIDE SEQUENCE [LARGE SCALE GENOMIC DNA]</scope>
    <source>
        <strain evidence="3">Red330</strain>
    </source>
</reference>
<evidence type="ECO:0000313" key="2">
    <source>
        <dbReference type="EMBL" id="GFO60663.1"/>
    </source>
</evidence>
<protein>
    <submittedName>
        <fullName evidence="2">Uncharacterized protein</fullName>
    </submittedName>
</protein>
<gene>
    <name evidence="2" type="ORF">GMST_29880</name>
</gene>
<dbReference type="EMBL" id="BLXX01000009">
    <property type="protein sequence ID" value="GFO60663.1"/>
    <property type="molecule type" value="Genomic_DNA"/>
</dbReference>
<dbReference type="Proteomes" id="UP000556026">
    <property type="component" value="Unassembled WGS sequence"/>
</dbReference>
<comment type="caution">
    <text evidence="2">The sequence shown here is derived from an EMBL/GenBank/DDBJ whole genome shotgun (WGS) entry which is preliminary data.</text>
</comment>
<name>A0A6V8MLP5_9BACT</name>
<dbReference type="AlphaFoldDB" id="A0A6V8MLP5"/>
<evidence type="ECO:0000256" key="1">
    <source>
        <dbReference type="SAM" id="MobiDB-lite"/>
    </source>
</evidence>
<keyword evidence="3" id="KW-1185">Reference proteome</keyword>
<proteinExistence type="predicted"/>
<feature type="region of interest" description="Disordered" evidence="1">
    <location>
        <begin position="31"/>
        <end position="60"/>
    </location>
</feature>
<feature type="compositionally biased region" description="Basic and acidic residues" evidence="1">
    <location>
        <begin position="50"/>
        <end position="60"/>
    </location>
</feature>
<evidence type="ECO:0000313" key="3">
    <source>
        <dbReference type="Proteomes" id="UP000556026"/>
    </source>
</evidence>
<organism evidence="2 3">
    <name type="scientific">Geomonas silvestris</name>
    <dbReference type="NCBI Taxonomy" id="2740184"/>
    <lineage>
        <taxon>Bacteria</taxon>
        <taxon>Pseudomonadati</taxon>
        <taxon>Thermodesulfobacteriota</taxon>
        <taxon>Desulfuromonadia</taxon>
        <taxon>Geobacterales</taxon>
        <taxon>Geobacteraceae</taxon>
        <taxon>Geomonas</taxon>
    </lineage>
</organism>
<accession>A0A6V8MLP5</accession>